<dbReference type="EMBL" id="MN114106">
    <property type="protein sequence ID" value="QEQ56192.1"/>
    <property type="molecule type" value="mRNA"/>
</dbReference>
<dbReference type="AlphaFoldDB" id="A0A5J6CYK8"/>
<dbReference type="GO" id="GO:0008218">
    <property type="term" value="P:bioluminescence"/>
    <property type="evidence" value="ECO:0007669"/>
    <property type="project" value="UniProtKB-KW"/>
</dbReference>
<accession>A0A5J6CYK8</accession>
<keyword evidence="3" id="KW-0455">Luminescence</keyword>
<dbReference type="InterPro" id="IPR000786">
    <property type="entry name" value="Green_fluorescent_prot"/>
</dbReference>
<sequence length="232" mass="25538">MNCGALLFKQKIPFIVELDGDVNGQVFSVRGNGFGDGSTGKIEIKFVCTTGEIPVAWESLVCSLAYGALVFTKYPSNINDFFKSTMPKGYIQERKITFENDGQYETRAEVTYENGALYNRVKLNGSGFRKDGNILGKKLDATSLGTCIYIMSNDQGNGLKGVYNKAYKVIGGNRQLASHQQTHTPIGDGLVSIPDYHVMHNHTSCSKDPTEPRDHLILKESVTAVDCQTAYM</sequence>
<dbReference type="GO" id="GO:0006091">
    <property type="term" value="P:generation of precursor metabolites and energy"/>
    <property type="evidence" value="ECO:0007669"/>
    <property type="project" value="InterPro"/>
</dbReference>
<organism evidence="5">
    <name type="scientific">Aequorea victoria</name>
    <name type="common">Water jellyfish</name>
    <name type="synonym">Mesonema victoria</name>
    <dbReference type="NCBI Taxonomy" id="6100"/>
    <lineage>
        <taxon>Eukaryota</taxon>
        <taxon>Metazoa</taxon>
        <taxon>Cnidaria</taxon>
        <taxon>Hydrozoa</taxon>
        <taxon>Hydroidolina</taxon>
        <taxon>Leptothecata</taxon>
        <taxon>Aequoreidae</taxon>
        <taxon>Aequorea</taxon>
    </lineage>
</organism>
<proteinExistence type="evidence at transcript level"/>
<evidence type="ECO:0000313" key="5">
    <source>
        <dbReference type="EMBL" id="QEQ56192.1"/>
    </source>
</evidence>
<dbReference type="InterPro" id="IPR011584">
    <property type="entry name" value="GFP-related"/>
</dbReference>
<keyword evidence="4" id="KW-0599">Photoprotein</keyword>
<dbReference type="Pfam" id="PF01353">
    <property type="entry name" value="GFP"/>
    <property type="match status" value="1"/>
</dbReference>
<keyword evidence="2" id="KW-0157">Chromophore</keyword>
<evidence type="ECO:0000256" key="4">
    <source>
        <dbReference type="ARBA" id="ARBA00023262"/>
    </source>
</evidence>
<evidence type="ECO:0000256" key="2">
    <source>
        <dbReference type="ARBA" id="ARBA00022991"/>
    </source>
</evidence>
<evidence type="ECO:0000256" key="1">
    <source>
        <dbReference type="ARBA" id="ARBA00008949"/>
    </source>
</evidence>
<dbReference type="SMR" id="A0A5J6CYK8"/>
<name>A0A5J6CYK8_AEQVI</name>
<reference evidence="5" key="1">
    <citation type="journal article" date="2019" name="J. ISSAAS">
        <title>Aequorea victoria's secrets.</title>
        <authorList>
            <person name="Lambert G.G."/>
            <person name="Depernet H."/>
            <person name="Gotthard G."/>
            <person name="Schultz D.T."/>
            <person name="Navizet I."/>
            <person name="Lambert T."/>
            <person name="Bindels D.S."/>
            <person name="Levesque V."/>
            <person name="Moffatt J.N."/>
            <person name="Salih A."/>
            <person name="Royant A."/>
            <person name="Shaner N.C."/>
        </authorList>
    </citation>
    <scope>NUCLEOTIDE SEQUENCE</scope>
</reference>
<dbReference type="InterPro" id="IPR009017">
    <property type="entry name" value="GFP"/>
</dbReference>
<dbReference type="PRINTS" id="PR01229">
    <property type="entry name" value="GFLUORESCENT"/>
</dbReference>
<dbReference type="SUPFAM" id="SSF54511">
    <property type="entry name" value="GFP-like"/>
    <property type="match status" value="1"/>
</dbReference>
<protein>
    <submittedName>
        <fullName evidence="5">Non-fluorescent chromoprotein FP3</fullName>
    </submittedName>
</protein>
<dbReference type="Gene3D" id="2.40.155.10">
    <property type="entry name" value="Green fluorescent protein"/>
    <property type="match status" value="2"/>
</dbReference>
<dbReference type="FunFam" id="2.40.155.10:FF:000003">
    <property type="entry name" value="Green fluorescent protein"/>
    <property type="match status" value="1"/>
</dbReference>
<evidence type="ECO:0000256" key="3">
    <source>
        <dbReference type="ARBA" id="ARBA00023223"/>
    </source>
</evidence>
<comment type="similarity">
    <text evidence="1">Belongs to the GFP family.</text>
</comment>